<keyword evidence="9" id="KW-1185">Reference proteome</keyword>
<accession>A0A8J3EZ35</accession>
<dbReference type="InterPro" id="IPR023296">
    <property type="entry name" value="Glyco_hydro_beta-prop_sf"/>
</dbReference>
<feature type="transmembrane region" description="Helical" evidence="4">
    <location>
        <begin position="1052"/>
        <end position="1073"/>
    </location>
</feature>
<proteinExistence type="predicted"/>
<name>A0A8J3EZ35_9BIFI</name>
<dbReference type="PANTHER" id="PTHR43301">
    <property type="entry name" value="ARABINAN ENDO-1,5-ALPHA-L-ARABINOSIDASE"/>
    <property type="match status" value="1"/>
</dbReference>
<evidence type="ECO:0000256" key="1">
    <source>
        <dbReference type="ARBA" id="ARBA00022801"/>
    </source>
</evidence>
<dbReference type="InterPro" id="IPR050727">
    <property type="entry name" value="GH43_arabinanases"/>
</dbReference>
<keyword evidence="4" id="KW-0812">Transmembrane</keyword>
<feature type="chain" id="PRO_5035203020" evidence="5">
    <location>
        <begin position="37"/>
        <end position="1080"/>
    </location>
</feature>
<dbReference type="SUPFAM" id="SSF49899">
    <property type="entry name" value="Concanavalin A-like lectins/glucanases"/>
    <property type="match status" value="1"/>
</dbReference>
<dbReference type="Gene3D" id="2.60.120.200">
    <property type="match status" value="1"/>
</dbReference>
<dbReference type="RefSeq" id="WP_188355291.1">
    <property type="nucleotide sequence ID" value="NZ_BMDH01000002.1"/>
</dbReference>
<dbReference type="PANTHER" id="PTHR43301:SF3">
    <property type="entry name" value="ARABINAN ENDO-1,5-ALPHA-L-ARABINOSIDASE A-RELATED"/>
    <property type="match status" value="1"/>
</dbReference>
<organism evidence="8 9">
    <name type="scientific">Galliscardovia ingluviei</name>
    <dbReference type="NCBI Taxonomy" id="1769422"/>
    <lineage>
        <taxon>Bacteria</taxon>
        <taxon>Bacillati</taxon>
        <taxon>Actinomycetota</taxon>
        <taxon>Actinomycetes</taxon>
        <taxon>Bifidobacteriales</taxon>
        <taxon>Bifidobacteriaceae</taxon>
        <taxon>Galliscardovia</taxon>
    </lineage>
</organism>
<dbReference type="InterPro" id="IPR013320">
    <property type="entry name" value="ConA-like_dom_sf"/>
</dbReference>
<feature type="compositionally biased region" description="Low complexity" evidence="3">
    <location>
        <begin position="1016"/>
        <end position="1026"/>
    </location>
</feature>
<evidence type="ECO:0000259" key="6">
    <source>
        <dbReference type="Pfam" id="PF07532"/>
    </source>
</evidence>
<dbReference type="CDD" id="cd08983">
    <property type="entry name" value="GH43_Bt3655-like"/>
    <property type="match status" value="1"/>
</dbReference>
<dbReference type="InterPro" id="IPR011081">
    <property type="entry name" value="Big_4"/>
</dbReference>
<dbReference type="AlphaFoldDB" id="A0A8J3EZ35"/>
<evidence type="ECO:0000313" key="9">
    <source>
        <dbReference type="Proteomes" id="UP000619536"/>
    </source>
</evidence>
<evidence type="ECO:0000256" key="2">
    <source>
        <dbReference type="ARBA" id="ARBA00023295"/>
    </source>
</evidence>
<keyword evidence="4" id="KW-0472">Membrane</keyword>
<feature type="domain" description="Atrophied bacterial Ig" evidence="7">
    <location>
        <begin position="261"/>
        <end position="330"/>
    </location>
</feature>
<keyword evidence="5" id="KW-0732">Signal</keyword>
<dbReference type="Pfam" id="PF13385">
    <property type="entry name" value="Laminin_G_3"/>
    <property type="match status" value="1"/>
</dbReference>
<dbReference type="Pfam" id="PF07532">
    <property type="entry name" value="Big_4"/>
    <property type="match status" value="1"/>
</dbReference>
<feature type="signal peptide" evidence="5">
    <location>
        <begin position="1"/>
        <end position="36"/>
    </location>
</feature>
<dbReference type="SUPFAM" id="SSF75005">
    <property type="entry name" value="Arabinanase/levansucrase/invertase"/>
    <property type="match status" value="1"/>
</dbReference>
<feature type="region of interest" description="Disordered" evidence="3">
    <location>
        <begin position="982"/>
        <end position="1044"/>
    </location>
</feature>
<dbReference type="GO" id="GO:0016798">
    <property type="term" value="F:hydrolase activity, acting on glycosyl bonds"/>
    <property type="evidence" value="ECO:0007669"/>
    <property type="project" value="UniProtKB-KW"/>
</dbReference>
<gene>
    <name evidence="8" type="ORF">GCM10007377_11590</name>
</gene>
<feature type="domain" description="Atrophied bacterial Ig" evidence="7">
    <location>
        <begin position="359"/>
        <end position="443"/>
    </location>
</feature>
<evidence type="ECO:0000256" key="5">
    <source>
        <dbReference type="SAM" id="SignalP"/>
    </source>
</evidence>
<comment type="caution">
    <text evidence="8">The sequence shown here is derived from an EMBL/GenBank/DDBJ whole genome shotgun (WGS) entry which is preliminary data.</text>
</comment>
<evidence type="ECO:0000256" key="4">
    <source>
        <dbReference type="SAM" id="Phobius"/>
    </source>
</evidence>
<sequence length="1080" mass="114424">MSSQYHGAHALRAGVGVFAAASTLAAGLLLAPSAFSAEATAPTLDDYKAGPTLVDLNFNDVSNGATGAITSGKTTATIHGAAAIADGNDGTQAARISNNFWLDVKNTDGSAVFKGKHAITISYDANPDTKANGNLGWSLFAASNSNAQKYQFEHYIGFLDTEGHVYFERYNNSGARNDMGAAKDGVRSGWKHVDVTVTDEATSLYIDGQLVNRRVPIDTTHQLTKILGESGGILQVGRANWGNGEYFKGTIDNIKIVDSTEAAVQDAIATMNIPQTATEDFTVLTSSNGVPVTWKSNNAAIAIDENGTVKVTRPAVGQKDAVVTLTATSGDLSKTYTVNVPHIPSDAEDAKADLDAITLYEPNDVRSNLVLPATGEQGSTITWSVKKPGSVAHATVADGFDADTKSVVVDRPAAGSQADTVVLTATVQHGDTTLTKDYTLTIAPLPSEQSESEAYIWAFFTGEGVGGEKISLAASKGNNALDWNTLNGGTPMFTSTLGEQGLRDPFIMKSHNGDKFYMLATDLKISGRTGSFNGAQRNGSKYIEIWESNDLVNWSNERHVKVSSDYAGNTWAPEAYWDDELGEYVVYWASNLYDTEDNSLSVRTKPTYNRMMYATTKDFITFSEPKTWIDVDRRGGDGSGSIDVTVQKQGDTYYRVYKDEKVMKLRQEKSKDLVASIGGAGIKDYATALQDSAWSEVAVNIGDGQPNGYGGVFSAGEGPSLFPANKGDVNGYQYYLFVDQPNYHGGPNHYVPMATNDIAQGAWTVIGNKMPEANFPVNTDGGKPRHGTVIPVTRAQYQKVLEAMAPSVAVQSVVAFDPVNTTEGKDVVLPETAHITHVDGSEEDVPVVWEKAPITAGEYTVKGVAQDDSRMPVEVKVTITLPTPSVIVVKPDEDTGSATQVQSVKQGEAVTLRASGFVPGHKVKFELHSEPALLGEAEANQDGVATLANVTIPVDTAVGAHRVVATDTGNGAQAEYALQVTASTTDEGTQTDPVEPGKDDGTQTDPVEPGKDDAQSGDQSGSQSGVQAGGDDRQSGAQSQSEFGPLASTGSAVAVVVVAMVALAGIGIAMQLLRKRAVQQ</sequence>
<keyword evidence="4" id="KW-1133">Transmembrane helix</keyword>
<dbReference type="EMBL" id="BMDH01000002">
    <property type="protein sequence ID" value="GGI14569.1"/>
    <property type="molecule type" value="Genomic_DNA"/>
</dbReference>
<dbReference type="InterPro" id="IPR046780">
    <property type="entry name" value="aBig_2"/>
</dbReference>
<dbReference type="Gene3D" id="2.115.10.20">
    <property type="entry name" value="Glycosyl hydrolase domain, family 43"/>
    <property type="match status" value="1"/>
</dbReference>
<evidence type="ECO:0000259" key="7">
    <source>
        <dbReference type="Pfam" id="PF20578"/>
    </source>
</evidence>
<dbReference type="Proteomes" id="UP000619536">
    <property type="component" value="Unassembled WGS sequence"/>
</dbReference>
<keyword evidence="2" id="KW-0326">Glycosidase</keyword>
<protein>
    <submittedName>
        <fullName evidence="8">Uncharacterized protein</fullName>
    </submittedName>
</protein>
<feature type="compositionally biased region" description="Polar residues" evidence="3">
    <location>
        <begin position="982"/>
        <end position="992"/>
    </location>
</feature>
<reference evidence="8" key="1">
    <citation type="journal article" date="2014" name="Int. J. Syst. Evol. Microbiol.">
        <title>Complete genome sequence of Corynebacterium casei LMG S-19264T (=DSM 44701T), isolated from a smear-ripened cheese.</title>
        <authorList>
            <consortium name="US DOE Joint Genome Institute (JGI-PGF)"/>
            <person name="Walter F."/>
            <person name="Albersmeier A."/>
            <person name="Kalinowski J."/>
            <person name="Ruckert C."/>
        </authorList>
    </citation>
    <scope>NUCLEOTIDE SEQUENCE</scope>
    <source>
        <strain evidence="8">CCM 8606</strain>
    </source>
</reference>
<keyword evidence="1" id="KW-0378">Hydrolase</keyword>
<feature type="domain" description="Bacterial Ig-like" evidence="6">
    <location>
        <begin position="819"/>
        <end position="865"/>
    </location>
</feature>
<reference evidence="8" key="2">
    <citation type="submission" date="2020-09" db="EMBL/GenBank/DDBJ databases">
        <authorList>
            <person name="Sun Q."/>
            <person name="Sedlacek I."/>
        </authorList>
    </citation>
    <scope>NUCLEOTIDE SEQUENCE</scope>
    <source>
        <strain evidence="8">CCM 8606</strain>
    </source>
</reference>
<evidence type="ECO:0000256" key="3">
    <source>
        <dbReference type="SAM" id="MobiDB-lite"/>
    </source>
</evidence>
<evidence type="ECO:0000313" key="8">
    <source>
        <dbReference type="EMBL" id="GGI14569.1"/>
    </source>
</evidence>
<dbReference type="Pfam" id="PF20578">
    <property type="entry name" value="aBig_2"/>
    <property type="match status" value="2"/>
</dbReference>